<name>A0AAV1JR13_9NEOP</name>
<dbReference type="EMBL" id="CAVLEF010000132">
    <property type="protein sequence ID" value="CAK1551832.1"/>
    <property type="molecule type" value="Genomic_DNA"/>
</dbReference>
<proteinExistence type="inferred from homology"/>
<evidence type="ECO:0000256" key="6">
    <source>
        <dbReference type="ARBA" id="ARBA00022771"/>
    </source>
</evidence>
<dbReference type="GO" id="GO:0006338">
    <property type="term" value="P:chromatin remodeling"/>
    <property type="evidence" value="ECO:0007669"/>
    <property type="project" value="TreeGrafter"/>
</dbReference>
<keyword evidence="3" id="KW-0479">Metal-binding</keyword>
<evidence type="ECO:0000256" key="9">
    <source>
        <dbReference type="ARBA" id="ARBA00022840"/>
    </source>
</evidence>
<evidence type="ECO:0000256" key="8">
    <source>
        <dbReference type="ARBA" id="ARBA00022833"/>
    </source>
</evidence>
<dbReference type="GO" id="GO:0005721">
    <property type="term" value="C:pericentric heterochromatin"/>
    <property type="evidence" value="ECO:0007669"/>
    <property type="project" value="TreeGrafter"/>
</dbReference>
<dbReference type="Proteomes" id="UP001497472">
    <property type="component" value="Unassembled WGS sequence"/>
</dbReference>
<keyword evidence="8" id="KW-0862">Zinc</keyword>
<evidence type="ECO:0000313" key="16">
    <source>
        <dbReference type="EMBL" id="CAK1551832.1"/>
    </source>
</evidence>
<keyword evidence="10" id="KW-0238">DNA-binding</keyword>
<keyword evidence="7" id="KW-0378">Hydrolase</keyword>
<dbReference type="GO" id="GO:0008270">
    <property type="term" value="F:zinc ion binding"/>
    <property type="evidence" value="ECO:0007669"/>
    <property type="project" value="UniProtKB-KW"/>
</dbReference>
<evidence type="ECO:0000256" key="2">
    <source>
        <dbReference type="ARBA" id="ARBA00007025"/>
    </source>
</evidence>
<dbReference type="PANTHER" id="PTHR46357">
    <property type="entry name" value="TRANSCRIPTIONAL REGULATOR ATRX"/>
    <property type="match status" value="1"/>
</dbReference>
<dbReference type="GO" id="GO:0003678">
    <property type="term" value="F:DNA helicase activity"/>
    <property type="evidence" value="ECO:0007669"/>
    <property type="project" value="UniProtKB-EC"/>
</dbReference>
<dbReference type="PANTHER" id="PTHR46357:SF1">
    <property type="entry name" value="TRANSCRIPTIONAL REGULATOR ATRX"/>
    <property type="match status" value="1"/>
</dbReference>
<evidence type="ECO:0000256" key="14">
    <source>
        <dbReference type="SAM" id="MobiDB-lite"/>
    </source>
</evidence>
<evidence type="ECO:0000256" key="7">
    <source>
        <dbReference type="ARBA" id="ARBA00022801"/>
    </source>
</evidence>
<feature type="compositionally biased region" description="Basic and acidic residues" evidence="14">
    <location>
        <begin position="766"/>
        <end position="802"/>
    </location>
</feature>
<feature type="region of interest" description="Disordered" evidence="14">
    <location>
        <begin position="506"/>
        <end position="545"/>
    </location>
</feature>
<comment type="subcellular location">
    <subcellularLocation>
        <location evidence="1">Nucleus</location>
    </subcellularLocation>
</comment>
<feature type="compositionally biased region" description="Basic and acidic residues" evidence="14">
    <location>
        <begin position="697"/>
        <end position="706"/>
    </location>
</feature>
<protein>
    <recommendedName>
        <fullName evidence="15">PHD-type domain-containing protein</fullName>
    </recommendedName>
</protein>
<keyword evidence="17" id="KW-1185">Reference proteome</keyword>
<dbReference type="GO" id="GO:0031490">
    <property type="term" value="F:chromatin DNA binding"/>
    <property type="evidence" value="ECO:0007669"/>
    <property type="project" value="TreeGrafter"/>
</dbReference>
<sequence>MSETIKSEALADSEKPVQALENVQFPPFPEPTDDDFEEDISQEERAFYLAKFKDLNTVTQIKIHCTSCDRHLGLCPKNESRMKTHPMLRTLVCNSCHSFYNSGEFEKGEDGSELYCRWCGQGGQVYCCSDCEHVFCAKCIKRNLGLAKIKEIEELEDWKCFNCNYMCLRDLRAICWAALRYCDLKNRIAHKTEDGKLKEAYLQDCAEDHSDCCKSRSKRKEKLDAKKRDIDAKKSVASAVSKLPPTIQVKKFASINMNDTAVKQEGKKAQKRSASPKTKQNIILKNPISVASKMGNTFNVTPIKKFRLPTSNLINPIRIMDMNGRKGVAQNTFIKIRPKNQYQSIYNGMASSSPFNNVYSNDNINLSIDSLTQGLDVSAMSSMVHSPQSELVCTPDFPMEPLCEVLEDNTDDDVQCITPAPANVSKGPSLSRQVNLADVPSDNIIQMTENDVTVNTVTGGLKFRVDPQTLSSQKMYRLPDGRIFAINANPNMPGGYSATIVAVTETKQPKPGPSKTNASTMSSTSSRRISGNKPSNNNRKNILKQRVSKNVVRSKNRSIKEADLNVPVEWYRYNLMDAIDALEYSLSRLHKLKREATTSFLRTRSVPEMRNLHKTLENLLNTSSNRFREIRETINKELKEYIEKKTAITNSDDDDDVEILPDVEDGPICIDENSLDSFCNDSQEVDLTEGGSEPNDSGDKGKDENIFMDTSELRDTSDELENEKDDTVSVLKDNVKSKDTGEALKRVDITCDEKIENTENGTSDLKSNEVSEKESESQDMVVDKEDSRGINDTLDKRTESKQQDTQPITNGESQDSNKSSKIMDKLPESHDEENNETTDTMNISDDVKENP</sequence>
<dbReference type="Pfam" id="PF17981">
    <property type="entry name" value="ADD_ATRX"/>
    <property type="match status" value="1"/>
</dbReference>
<feature type="compositionally biased region" description="Low complexity" evidence="14">
    <location>
        <begin position="519"/>
        <end position="529"/>
    </location>
</feature>
<dbReference type="GO" id="GO:0006281">
    <property type="term" value="P:DNA repair"/>
    <property type="evidence" value="ECO:0007669"/>
    <property type="project" value="UniProtKB-KW"/>
</dbReference>
<dbReference type="CDD" id="cd11726">
    <property type="entry name" value="ADDz_ATRX"/>
    <property type="match status" value="1"/>
</dbReference>
<evidence type="ECO:0000256" key="13">
    <source>
        <dbReference type="ARBA" id="ARBA00047995"/>
    </source>
</evidence>
<evidence type="ECO:0000256" key="10">
    <source>
        <dbReference type="ARBA" id="ARBA00023125"/>
    </source>
</evidence>
<organism evidence="16 17">
    <name type="scientific">Leptosia nina</name>
    <dbReference type="NCBI Taxonomy" id="320188"/>
    <lineage>
        <taxon>Eukaryota</taxon>
        <taxon>Metazoa</taxon>
        <taxon>Ecdysozoa</taxon>
        <taxon>Arthropoda</taxon>
        <taxon>Hexapoda</taxon>
        <taxon>Insecta</taxon>
        <taxon>Pterygota</taxon>
        <taxon>Neoptera</taxon>
        <taxon>Endopterygota</taxon>
        <taxon>Lepidoptera</taxon>
        <taxon>Glossata</taxon>
        <taxon>Ditrysia</taxon>
        <taxon>Papilionoidea</taxon>
        <taxon>Pieridae</taxon>
        <taxon>Pierinae</taxon>
        <taxon>Leptosia</taxon>
    </lineage>
</organism>
<keyword evidence="12" id="KW-0539">Nucleus</keyword>
<feature type="region of interest" description="Disordered" evidence="14">
    <location>
        <begin position="752"/>
        <end position="851"/>
    </location>
</feature>
<evidence type="ECO:0000313" key="17">
    <source>
        <dbReference type="Proteomes" id="UP001497472"/>
    </source>
</evidence>
<dbReference type="PROSITE" id="PS00518">
    <property type="entry name" value="ZF_RING_1"/>
    <property type="match status" value="1"/>
</dbReference>
<dbReference type="AlphaFoldDB" id="A0AAV1JR13"/>
<accession>A0AAV1JR13</accession>
<comment type="catalytic activity">
    <reaction evidence="13">
        <text>ATP + H2O = ADP + phosphate + H(+)</text>
        <dbReference type="Rhea" id="RHEA:13065"/>
        <dbReference type="ChEBI" id="CHEBI:15377"/>
        <dbReference type="ChEBI" id="CHEBI:15378"/>
        <dbReference type="ChEBI" id="CHEBI:30616"/>
        <dbReference type="ChEBI" id="CHEBI:43474"/>
        <dbReference type="ChEBI" id="CHEBI:456216"/>
        <dbReference type="EC" id="3.6.4.12"/>
    </reaction>
</comment>
<gene>
    <name evidence="16" type="ORF">LNINA_LOCUS10934</name>
</gene>
<dbReference type="GO" id="GO:0010468">
    <property type="term" value="P:regulation of gene expression"/>
    <property type="evidence" value="ECO:0007669"/>
    <property type="project" value="UniProtKB-ARBA"/>
</dbReference>
<dbReference type="InterPro" id="IPR017907">
    <property type="entry name" value="Znf_RING_CS"/>
</dbReference>
<dbReference type="InterPro" id="IPR013083">
    <property type="entry name" value="Znf_RING/FYVE/PHD"/>
</dbReference>
<dbReference type="GO" id="GO:0016787">
    <property type="term" value="F:hydrolase activity"/>
    <property type="evidence" value="ECO:0007669"/>
    <property type="project" value="UniProtKB-KW"/>
</dbReference>
<dbReference type="InterPro" id="IPR025766">
    <property type="entry name" value="ADD"/>
</dbReference>
<dbReference type="InterPro" id="IPR041430">
    <property type="entry name" value="ADD_ATRX"/>
</dbReference>
<evidence type="ECO:0000256" key="5">
    <source>
        <dbReference type="ARBA" id="ARBA00022763"/>
    </source>
</evidence>
<feature type="compositionally biased region" description="Polar residues" evidence="14">
    <location>
        <begin position="803"/>
        <end position="820"/>
    </location>
</feature>
<evidence type="ECO:0000256" key="11">
    <source>
        <dbReference type="ARBA" id="ARBA00023204"/>
    </source>
</evidence>
<evidence type="ECO:0000256" key="3">
    <source>
        <dbReference type="ARBA" id="ARBA00022723"/>
    </source>
</evidence>
<dbReference type="SUPFAM" id="SSF57903">
    <property type="entry name" value="FYVE/PHD zinc finger"/>
    <property type="match status" value="1"/>
</dbReference>
<keyword evidence="5" id="KW-0227">DNA damage</keyword>
<dbReference type="PROSITE" id="PS51533">
    <property type="entry name" value="ADD"/>
    <property type="match status" value="1"/>
</dbReference>
<keyword evidence="11" id="KW-0234">DNA repair</keyword>
<reference evidence="16 17" key="1">
    <citation type="submission" date="2023-11" db="EMBL/GenBank/DDBJ databases">
        <authorList>
            <person name="Okamura Y."/>
        </authorList>
    </citation>
    <scope>NUCLEOTIDE SEQUENCE [LARGE SCALE GENOMIC DNA]</scope>
</reference>
<comment type="caution">
    <text evidence="16">The sequence shown here is derived from an EMBL/GenBank/DDBJ whole genome shotgun (WGS) entry which is preliminary data.</text>
</comment>
<dbReference type="InterPro" id="IPR011011">
    <property type="entry name" value="Znf_FYVE_PHD"/>
</dbReference>
<comment type="similarity">
    <text evidence="2">Belongs to the SNF2/RAD54 helicase family.</text>
</comment>
<dbReference type="GO" id="GO:0005524">
    <property type="term" value="F:ATP binding"/>
    <property type="evidence" value="ECO:0007669"/>
    <property type="project" value="UniProtKB-KW"/>
</dbReference>
<keyword evidence="6" id="KW-0863">Zinc-finger</keyword>
<dbReference type="GO" id="GO:0031297">
    <property type="term" value="P:replication fork processing"/>
    <property type="evidence" value="ECO:0007669"/>
    <property type="project" value="TreeGrafter"/>
</dbReference>
<keyword evidence="4" id="KW-0547">Nucleotide-binding</keyword>
<evidence type="ECO:0000256" key="12">
    <source>
        <dbReference type="ARBA" id="ARBA00023242"/>
    </source>
</evidence>
<keyword evidence="9" id="KW-0067">ATP-binding</keyword>
<dbReference type="GO" id="GO:0005634">
    <property type="term" value="C:nucleus"/>
    <property type="evidence" value="ECO:0007669"/>
    <property type="project" value="UniProtKB-SubCell"/>
</dbReference>
<evidence type="ECO:0000256" key="4">
    <source>
        <dbReference type="ARBA" id="ARBA00022741"/>
    </source>
</evidence>
<feature type="domain" description="PHD-type" evidence="15">
    <location>
        <begin position="53"/>
        <end position="191"/>
    </location>
</feature>
<dbReference type="InterPro" id="IPR052131">
    <property type="entry name" value="ATRX_domain-containing"/>
</dbReference>
<evidence type="ECO:0000256" key="1">
    <source>
        <dbReference type="ARBA" id="ARBA00004123"/>
    </source>
</evidence>
<dbReference type="Gene3D" id="3.30.40.10">
    <property type="entry name" value="Zinc/RING finger domain, C3HC4 (zinc finger)"/>
    <property type="match status" value="1"/>
</dbReference>
<evidence type="ECO:0000259" key="15">
    <source>
        <dbReference type="PROSITE" id="PS51533"/>
    </source>
</evidence>
<feature type="region of interest" description="Disordered" evidence="14">
    <location>
        <begin position="684"/>
        <end position="706"/>
    </location>
</feature>